<comment type="caution">
    <text evidence="2">The sequence shown here is derived from an EMBL/GenBank/DDBJ whole genome shotgun (WGS) entry which is preliminary data.</text>
</comment>
<evidence type="ECO:0000259" key="1">
    <source>
        <dbReference type="Pfam" id="PF00149"/>
    </source>
</evidence>
<evidence type="ECO:0000313" key="2">
    <source>
        <dbReference type="EMBL" id="RSN67145.1"/>
    </source>
</evidence>
<dbReference type="Pfam" id="PF00149">
    <property type="entry name" value="Metallophos"/>
    <property type="match status" value="1"/>
</dbReference>
<reference evidence="2 3" key="1">
    <citation type="submission" date="2018-10" db="EMBL/GenBank/DDBJ databases">
        <title>Co-occurring genomic capacity for anaerobic methane metabolism and dissimilatory sulfite reduction discovered in the Korarchaeota.</title>
        <authorList>
            <person name="Mckay L.J."/>
            <person name="Dlakic M."/>
            <person name="Fields M.W."/>
            <person name="Delmont T.O."/>
            <person name="Eren A.M."/>
            <person name="Jay Z.J."/>
            <person name="Klingelsmith K.B."/>
            <person name="Rusch D.B."/>
            <person name="Inskeep W.P."/>
        </authorList>
    </citation>
    <scope>NUCLEOTIDE SEQUENCE [LARGE SCALE GENOMIC DNA]</scope>
    <source>
        <strain evidence="2 3">WS</strain>
    </source>
</reference>
<sequence>MRKRLSEILGNYIRIERVILDTGMGLDAMILADMHVHGFGRREEELEEVLKSASEEVDVIFVLGDTYDERTKSLEPIYRILGRVNKPKFGVLGNHEHWADPKIPIPDGIRVLERAGVTLLLDRAVEYRGIRIGGVDWYEDDTIGRKLRELGKVDLLLSHTPDIIELNPDARVVLAGHTHGGQVCFPVIGPIWTPSKYGRRYASGLFSKGGSYLYVSRGLGEMNPIRINCPRELTLMRI</sequence>
<organism evidence="2 3">
    <name type="scientific">Candidatus Korarchaeum cryptofilum</name>
    <dbReference type="NCBI Taxonomy" id="498846"/>
    <lineage>
        <taxon>Archaea</taxon>
        <taxon>Thermoproteota</taxon>
        <taxon>Candidatus Korarchaeia</taxon>
        <taxon>Candidatus Korarchaeales</taxon>
        <taxon>Candidatus Korarchaeaceae</taxon>
        <taxon>Candidatus Korarchaeum</taxon>
    </lineage>
</organism>
<dbReference type="GO" id="GO:0016787">
    <property type="term" value="F:hydrolase activity"/>
    <property type="evidence" value="ECO:0007669"/>
    <property type="project" value="InterPro"/>
</dbReference>
<dbReference type="InterPro" id="IPR051158">
    <property type="entry name" value="Metallophosphoesterase_sf"/>
</dbReference>
<dbReference type="GeneID" id="6093472"/>
<evidence type="ECO:0000313" key="3">
    <source>
        <dbReference type="Proteomes" id="UP000278149"/>
    </source>
</evidence>
<dbReference type="EMBL" id="RCOR01000049">
    <property type="protein sequence ID" value="RSN67145.1"/>
    <property type="molecule type" value="Genomic_DNA"/>
</dbReference>
<gene>
    <name evidence="2" type="ORF">D9Q81_08990</name>
</gene>
<dbReference type="InterPro" id="IPR029052">
    <property type="entry name" value="Metallo-depent_PP-like"/>
</dbReference>
<dbReference type="CDD" id="cd07385">
    <property type="entry name" value="MPP_YkuE_C"/>
    <property type="match status" value="1"/>
</dbReference>
<name>A0A3R9PPR8_9CREN</name>
<dbReference type="PANTHER" id="PTHR31302">
    <property type="entry name" value="TRANSMEMBRANE PROTEIN WITH METALLOPHOSPHOESTERASE DOMAIN-RELATED"/>
    <property type="match status" value="1"/>
</dbReference>
<dbReference type="SUPFAM" id="SSF56300">
    <property type="entry name" value="Metallo-dependent phosphatases"/>
    <property type="match status" value="1"/>
</dbReference>
<dbReference type="Gene3D" id="3.60.21.10">
    <property type="match status" value="1"/>
</dbReference>
<dbReference type="PANTHER" id="PTHR31302:SF28">
    <property type="entry name" value="METALLOPHOSPHOESTERASE, CALCINEURIN SUPERFAMILY"/>
    <property type="match status" value="1"/>
</dbReference>
<accession>A0A3R9PPR8</accession>
<dbReference type="InterPro" id="IPR004843">
    <property type="entry name" value="Calcineurin-like_PHP"/>
</dbReference>
<proteinExistence type="predicted"/>
<protein>
    <submittedName>
        <fullName evidence="2">Metallophosphoesterase</fullName>
    </submittedName>
</protein>
<dbReference type="AlphaFoldDB" id="A0A3R9PPR8"/>
<feature type="domain" description="Calcineurin-like phosphoesterase" evidence="1">
    <location>
        <begin position="29"/>
        <end position="180"/>
    </location>
</feature>
<dbReference type="Proteomes" id="UP000278149">
    <property type="component" value="Unassembled WGS sequence"/>
</dbReference>
<dbReference type="RefSeq" id="WP_012308840.1">
    <property type="nucleotide sequence ID" value="NZ_RCOR01000049.1"/>
</dbReference>
<dbReference type="OMA" id="YPPVKDA"/>